<sequence length="175" mass="19292">MNVIRTLDDCIRLAQILAVSDFVAPEYREKPANVMAVIMWGAEMGLGPVQALNAVKGIKLRRQDTESDDRRSGAADSPRPATRMEAVKSKLNRIRLLQNQEKTEPPEDKSEALTPGTPTVEEVIGIIRSARNERELRMAADLAAELSDETEKKIARAVYAERKQVLSGQPVALAS</sequence>
<feature type="region of interest" description="Disordered" evidence="1">
    <location>
        <begin position="61"/>
        <end position="85"/>
    </location>
</feature>
<dbReference type="AlphaFoldDB" id="A0A1W1XW32"/>
<accession>A0A1W1XW32</accession>
<gene>
    <name evidence="2" type="ORF">SAMN02746041_03167</name>
</gene>
<evidence type="ECO:0000313" key="3">
    <source>
        <dbReference type="Proteomes" id="UP000192783"/>
    </source>
</evidence>
<reference evidence="2 3" key="1">
    <citation type="submission" date="2017-04" db="EMBL/GenBank/DDBJ databases">
        <authorList>
            <person name="Afonso C.L."/>
            <person name="Miller P.J."/>
            <person name="Scott M.A."/>
            <person name="Spackman E."/>
            <person name="Goraichik I."/>
            <person name="Dimitrov K.M."/>
            <person name="Suarez D.L."/>
            <person name="Swayne D.E."/>
        </authorList>
    </citation>
    <scope>NUCLEOTIDE SEQUENCE [LARGE SCALE GENOMIC DNA]</scope>
    <source>
        <strain evidence="2 3">DSM 13146</strain>
    </source>
</reference>
<dbReference type="STRING" id="1121390.SAMN02746041_03167"/>
<keyword evidence="3" id="KW-1185">Reference proteome</keyword>
<dbReference type="OrthoDB" id="8909920at2"/>
<evidence type="ECO:0000313" key="2">
    <source>
        <dbReference type="EMBL" id="SMC28065.1"/>
    </source>
</evidence>
<dbReference type="EMBL" id="FWXF01000027">
    <property type="protein sequence ID" value="SMC28065.1"/>
    <property type="molecule type" value="Genomic_DNA"/>
</dbReference>
<feature type="compositionally biased region" description="Basic and acidic residues" evidence="1">
    <location>
        <begin position="61"/>
        <end position="73"/>
    </location>
</feature>
<protein>
    <submittedName>
        <fullName evidence="2">Uncharacterized protein</fullName>
    </submittedName>
</protein>
<dbReference type="Proteomes" id="UP000192783">
    <property type="component" value="Unassembled WGS sequence"/>
</dbReference>
<organism evidence="2 3">
    <name type="scientific">Desulfacinum hydrothermale DSM 13146</name>
    <dbReference type="NCBI Taxonomy" id="1121390"/>
    <lineage>
        <taxon>Bacteria</taxon>
        <taxon>Pseudomonadati</taxon>
        <taxon>Thermodesulfobacteriota</taxon>
        <taxon>Syntrophobacteria</taxon>
        <taxon>Syntrophobacterales</taxon>
        <taxon>Syntrophobacteraceae</taxon>
        <taxon>Desulfacinum</taxon>
    </lineage>
</organism>
<evidence type="ECO:0000256" key="1">
    <source>
        <dbReference type="SAM" id="MobiDB-lite"/>
    </source>
</evidence>
<dbReference type="RefSeq" id="WP_084059048.1">
    <property type="nucleotide sequence ID" value="NZ_FWXF01000027.1"/>
</dbReference>
<proteinExistence type="predicted"/>
<name>A0A1W1XW32_9BACT</name>